<sequence length="214" mass="22907">MNYTYLPSTPYSTLPTIIMTTNPSSRKTLNLLRNPRVSLLVHDWVSHRPPTATLPTTTAQHGFSPPSPPSPEDSLPANGASLSRQTSGSAAQQQHRSSLASLLLNLNSSSLSSISATINGTARLVPPGTEQERWFKARHLENHALGEGQEAEEGDGGRGCFIEGEEVRVVVVRIRDGRIADWKGGVKDWVLEGGEEDDGEVGGGSGEEVMVDGV</sequence>
<evidence type="ECO:0000256" key="1">
    <source>
        <dbReference type="SAM" id="MobiDB-lite"/>
    </source>
</evidence>
<dbReference type="Gene3D" id="2.30.110.10">
    <property type="entry name" value="Electron Transport, Fmn-binding Protein, Chain A"/>
    <property type="match status" value="1"/>
</dbReference>
<dbReference type="SUPFAM" id="SSF50475">
    <property type="entry name" value="FMN-binding split barrel"/>
    <property type="match status" value="1"/>
</dbReference>
<dbReference type="PANTHER" id="PTHR28040">
    <property type="entry name" value="PYRIDOXAMINE 5'-PHOSPHATE OXIDASE YLR456W HOMOLOG-RELATED"/>
    <property type="match status" value="1"/>
</dbReference>
<dbReference type="InterPro" id="IPR012349">
    <property type="entry name" value="Split_barrel_FMN-bd"/>
</dbReference>
<reference evidence="2" key="1">
    <citation type="journal article" date="2020" name="Stud. Mycol.">
        <title>101 Dothideomycetes genomes: a test case for predicting lifestyles and emergence of pathogens.</title>
        <authorList>
            <person name="Haridas S."/>
            <person name="Albert R."/>
            <person name="Binder M."/>
            <person name="Bloem J."/>
            <person name="Labutti K."/>
            <person name="Salamov A."/>
            <person name="Andreopoulos B."/>
            <person name="Baker S."/>
            <person name="Barry K."/>
            <person name="Bills G."/>
            <person name="Bluhm B."/>
            <person name="Cannon C."/>
            <person name="Castanera R."/>
            <person name="Culley D."/>
            <person name="Daum C."/>
            <person name="Ezra D."/>
            <person name="Gonzalez J."/>
            <person name="Henrissat B."/>
            <person name="Kuo A."/>
            <person name="Liang C."/>
            <person name="Lipzen A."/>
            <person name="Lutzoni F."/>
            <person name="Magnuson J."/>
            <person name="Mondo S."/>
            <person name="Nolan M."/>
            <person name="Ohm R."/>
            <person name="Pangilinan J."/>
            <person name="Park H.-J."/>
            <person name="Ramirez L."/>
            <person name="Alfaro M."/>
            <person name="Sun H."/>
            <person name="Tritt A."/>
            <person name="Yoshinaga Y."/>
            <person name="Zwiers L.-H."/>
            <person name="Turgeon B."/>
            <person name="Goodwin S."/>
            <person name="Spatafora J."/>
            <person name="Crous P."/>
            <person name="Grigoriev I."/>
        </authorList>
    </citation>
    <scope>NUCLEOTIDE SEQUENCE</scope>
    <source>
        <strain evidence="2">Tuck. ex Michener</strain>
    </source>
</reference>
<dbReference type="AlphaFoldDB" id="A0A6A6GTH5"/>
<keyword evidence="3" id="KW-1185">Reference proteome</keyword>
<dbReference type="OrthoDB" id="5300823at2759"/>
<dbReference type="InterPro" id="IPR052841">
    <property type="entry name" value="PMP_oxidase-like"/>
</dbReference>
<accession>A0A6A6GTH5</accession>
<feature type="region of interest" description="Disordered" evidence="1">
    <location>
        <begin position="51"/>
        <end position="94"/>
    </location>
</feature>
<proteinExistence type="predicted"/>
<evidence type="ECO:0000313" key="2">
    <source>
        <dbReference type="EMBL" id="KAF2228790.1"/>
    </source>
</evidence>
<dbReference type="Proteomes" id="UP000800092">
    <property type="component" value="Unassembled WGS sequence"/>
</dbReference>
<feature type="region of interest" description="Disordered" evidence="1">
    <location>
        <begin position="194"/>
        <end position="214"/>
    </location>
</feature>
<organism evidence="2 3">
    <name type="scientific">Viridothelium virens</name>
    <name type="common">Speckled blister lichen</name>
    <name type="synonym">Trypethelium virens</name>
    <dbReference type="NCBI Taxonomy" id="1048519"/>
    <lineage>
        <taxon>Eukaryota</taxon>
        <taxon>Fungi</taxon>
        <taxon>Dikarya</taxon>
        <taxon>Ascomycota</taxon>
        <taxon>Pezizomycotina</taxon>
        <taxon>Dothideomycetes</taxon>
        <taxon>Dothideomycetes incertae sedis</taxon>
        <taxon>Trypetheliales</taxon>
        <taxon>Trypetheliaceae</taxon>
        <taxon>Viridothelium</taxon>
    </lineage>
</organism>
<name>A0A6A6GTH5_VIRVR</name>
<dbReference type="EMBL" id="ML991891">
    <property type="protein sequence ID" value="KAF2228790.1"/>
    <property type="molecule type" value="Genomic_DNA"/>
</dbReference>
<feature type="compositionally biased region" description="Polar residues" evidence="1">
    <location>
        <begin position="80"/>
        <end position="94"/>
    </location>
</feature>
<dbReference type="GO" id="GO:0005634">
    <property type="term" value="C:nucleus"/>
    <property type="evidence" value="ECO:0007669"/>
    <property type="project" value="TreeGrafter"/>
</dbReference>
<gene>
    <name evidence="2" type="ORF">EV356DRAFT_497447</name>
</gene>
<evidence type="ECO:0000313" key="3">
    <source>
        <dbReference type="Proteomes" id="UP000800092"/>
    </source>
</evidence>
<dbReference type="PANTHER" id="PTHR28040:SF1">
    <property type="entry name" value="PYRIDOXAMINE 5'-PHOSPHATE OXIDASE YLR456W HOMOLOG-RELATED"/>
    <property type="match status" value="1"/>
</dbReference>
<dbReference type="GO" id="GO:0005737">
    <property type="term" value="C:cytoplasm"/>
    <property type="evidence" value="ECO:0007669"/>
    <property type="project" value="TreeGrafter"/>
</dbReference>
<protein>
    <submittedName>
        <fullName evidence="2">Uncharacterized protein</fullName>
    </submittedName>
</protein>